<dbReference type="PANTHER" id="PTHR30028">
    <property type="entry name" value="UPF0014 INNER MEMBRANE PROTEIN YBBM-RELATED"/>
    <property type="match status" value="1"/>
</dbReference>
<dbReference type="RefSeq" id="WP_136861906.1">
    <property type="nucleotide sequence ID" value="NZ_SWCJ01000002.1"/>
</dbReference>
<evidence type="ECO:0000256" key="6">
    <source>
        <dbReference type="SAM" id="Phobius"/>
    </source>
</evidence>
<dbReference type="Pfam" id="PF03649">
    <property type="entry name" value="UPF0014"/>
    <property type="match status" value="1"/>
</dbReference>
<dbReference type="GO" id="GO:0005886">
    <property type="term" value="C:plasma membrane"/>
    <property type="evidence" value="ECO:0007669"/>
    <property type="project" value="TreeGrafter"/>
</dbReference>
<accession>A0A4U1BR76</accession>
<dbReference type="Proteomes" id="UP000305675">
    <property type="component" value="Unassembled WGS sequence"/>
</dbReference>
<keyword evidence="5 6" id="KW-0472">Membrane</keyword>
<reference evidence="7 8" key="1">
    <citation type="submission" date="2019-04" db="EMBL/GenBank/DDBJ databases">
        <authorList>
            <person name="Hwang J.C."/>
        </authorList>
    </citation>
    <scope>NUCLEOTIDE SEQUENCE [LARGE SCALE GENOMIC DNA]</scope>
    <source>
        <strain evidence="7 8">IMCC35002</strain>
    </source>
</reference>
<feature type="transmembrane region" description="Helical" evidence="6">
    <location>
        <begin position="6"/>
        <end position="22"/>
    </location>
</feature>
<feature type="transmembrane region" description="Helical" evidence="6">
    <location>
        <begin position="126"/>
        <end position="145"/>
    </location>
</feature>
<feature type="transmembrane region" description="Helical" evidence="6">
    <location>
        <begin position="221"/>
        <end position="243"/>
    </location>
</feature>
<proteinExistence type="inferred from homology"/>
<organism evidence="7 8">
    <name type="scientific">Ferrimonas aestuarii</name>
    <dbReference type="NCBI Taxonomy" id="2569539"/>
    <lineage>
        <taxon>Bacteria</taxon>
        <taxon>Pseudomonadati</taxon>
        <taxon>Pseudomonadota</taxon>
        <taxon>Gammaproteobacteria</taxon>
        <taxon>Alteromonadales</taxon>
        <taxon>Ferrimonadaceae</taxon>
        <taxon>Ferrimonas</taxon>
    </lineage>
</organism>
<dbReference type="PANTHER" id="PTHR30028:SF0">
    <property type="entry name" value="PROTEIN ALUMINUM SENSITIVE 3"/>
    <property type="match status" value="1"/>
</dbReference>
<gene>
    <name evidence="7" type="ORF">FCL42_02980</name>
</gene>
<evidence type="ECO:0000256" key="1">
    <source>
        <dbReference type="ARBA" id="ARBA00004141"/>
    </source>
</evidence>
<keyword evidence="4 6" id="KW-1133">Transmembrane helix</keyword>
<comment type="similarity">
    <text evidence="2">Belongs to the UPF0014 family.</text>
</comment>
<name>A0A4U1BR76_9GAMM</name>
<evidence type="ECO:0000256" key="2">
    <source>
        <dbReference type="ARBA" id="ARBA00005268"/>
    </source>
</evidence>
<protein>
    <submittedName>
        <fullName evidence="7">ABC transporter permease</fullName>
    </submittedName>
</protein>
<dbReference type="OrthoDB" id="9791807at2"/>
<sequence>MIDVSWLLLTSFLFILVIPWGIDRYFGLGLAREGAVAVIRMVAQLVLVGLYLNYLFALDSPWVNGGWVMLMIIIGASSVSAKSNLPRKLAMAPIATGMAVAMLPLLMVIIIGVIQPSHFHDARYLIPLAGMLLGNSLGALIMALHRLVTAFEERKGEYHGALALGATPRQACAPFVEHALRQASAPILASTSTTGLVTLPGMMTGQILGGADPLVAIKYQMLIMVAILVMVTSSAALTLALAVGRLTDRNGRLLVPPPAKAK</sequence>
<feature type="transmembrane region" description="Helical" evidence="6">
    <location>
        <begin position="62"/>
        <end position="81"/>
    </location>
</feature>
<feature type="transmembrane region" description="Helical" evidence="6">
    <location>
        <begin position="187"/>
        <end position="209"/>
    </location>
</feature>
<comment type="caution">
    <text evidence="7">The sequence shown here is derived from an EMBL/GenBank/DDBJ whole genome shotgun (WGS) entry which is preliminary data.</text>
</comment>
<dbReference type="InterPro" id="IPR005226">
    <property type="entry name" value="UPF0014_fam"/>
</dbReference>
<keyword evidence="8" id="KW-1185">Reference proteome</keyword>
<keyword evidence="3 6" id="KW-0812">Transmembrane</keyword>
<feature type="transmembrane region" description="Helical" evidence="6">
    <location>
        <begin position="93"/>
        <end position="114"/>
    </location>
</feature>
<dbReference type="EMBL" id="SWCJ01000002">
    <property type="protein sequence ID" value="TKB57260.1"/>
    <property type="molecule type" value="Genomic_DNA"/>
</dbReference>
<comment type="subcellular location">
    <subcellularLocation>
        <location evidence="1">Membrane</location>
        <topology evidence="1">Multi-pass membrane protein</topology>
    </subcellularLocation>
</comment>
<dbReference type="AlphaFoldDB" id="A0A4U1BR76"/>
<evidence type="ECO:0000313" key="8">
    <source>
        <dbReference type="Proteomes" id="UP000305675"/>
    </source>
</evidence>
<feature type="transmembrane region" description="Helical" evidence="6">
    <location>
        <begin position="34"/>
        <end position="56"/>
    </location>
</feature>
<evidence type="ECO:0000256" key="4">
    <source>
        <dbReference type="ARBA" id="ARBA00022989"/>
    </source>
</evidence>
<evidence type="ECO:0000313" key="7">
    <source>
        <dbReference type="EMBL" id="TKB57260.1"/>
    </source>
</evidence>
<evidence type="ECO:0000256" key="5">
    <source>
        <dbReference type="ARBA" id="ARBA00023136"/>
    </source>
</evidence>
<evidence type="ECO:0000256" key="3">
    <source>
        <dbReference type="ARBA" id="ARBA00022692"/>
    </source>
</evidence>